<keyword evidence="4 6" id="KW-1133">Transmembrane helix</keyword>
<feature type="transmembrane region" description="Helical" evidence="6">
    <location>
        <begin position="55"/>
        <end position="76"/>
    </location>
</feature>
<keyword evidence="3 6" id="KW-0812">Transmembrane</keyword>
<evidence type="ECO:0000256" key="1">
    <source>
        <dbReference type="ARBA" id="ARBA00004651"/>
    </source>
</evidence>
<evidence type="ECO:0000256" key="3">
    <source>
        <dbReference type="ARBA" id="ARBA00022692"/>
    </source>
</evidence>
<keyword evidence="5 6" id="KW-0472">Membrane</keyword>
<feature type="transmembrane region" description="Helical" evidence="6">
    <location>
        <begin position="128"/>
        <end position="147"/>
    </location>
</feature>
<feature type="transmembrane region" description="Helical" evidence="6">
    <location>
        <begin position="307"/>
        <end position="332"/>
    </location>
</feature>
<protein>
    <submittedName>
        <fullName evidence="7">Lipopolysaccharide biosynthesis protein</fullName>
    </submittedName>
</protein>
<feature type="transmembrane region" description="Helical" evidence="6">
    <location>
        <begin position="397"/>
        <end position="416"/>
    </location>
</feature>
<feature type="transmembrane region" description="Helical" evidence="6">
    <location>
        <begin position="338"/>
        <end position="359"/>
    </location>
</feature>
<reference evidence="8" key="1">
    <citation type="journal article" date="2019" name="Int. J. Syst. Evol. Microbiol.">
        <title>The Global Catalogue of Microorganisms (GCM) 10K type strain sequencing project: providing services to taxonomists for standard genome sequencing and annotation.</title>
        <authorList>
            <consortium name="The Broad Institute Genomics Platform"/>
            <consortium name="The Broad Institute Genome Sequencing Center for Infectious Disease"/>
            <person name="Wu L."/>
            <person name="Ma J."/>
        </authorList>
    </citation>
    <scope>NUCLEOTIDE SEQUENCE [LARGE SCALE GENOMIC DNA]</scope>
    <source>
        <strain evidence="8">CGMCC 4.7289</strain>
    </source>
</reference>
<feature type="transmembrane region" description="Helical" evidence="6">
    <location>
        <begin position="97"/>
        <end position="116"/>
    </location>
</feature>
<evidence type="ECO:0000256" key="5">
    <source>
        <dbReference type="ARBA" id="ARBA00023136"/>
    </source>
</evidence>
<keyword evidence="2" id="KW-1003">Cell membrane</keyword>
<dbReference type="PANTHER" id="PTHR30250:SF11">
    <property type="entry name" value="O-ANTIGEN TRANSPORTER-RELATED"/>
    <property type="match status" value="1"/>
</dbReference>
<dbReference type="EMBL" id="JBHSAY010000035">
    <property type="protein sequence ID" value="MFC4136943.1"/>
    <property type="molecule type" value="Genomic_DNA"/>
</dbReference>
<evidence type="ECO:0000313" key="7">
    <source>
        <dbReference type="EMBL" id="MFC4136943.1"/>
    </source>
</evidence>
<comment type="caution">
    <text evidence="7">The sequence shown here is derived from an EMBL/GenBank/DDBJ whole genome shotgun (WGS) entry which is preliminary data.</text>
</comment>
<sequence>MSQAQLTDETAVSVQSVARGASSIVVGLAVLGAAGYAFLTITAKMVTPAEYATLASLYLLIVVFGAGLFASVDLEISRLVSRGLAQGQPTGTAVRQLRLIAAGLLVTVLAVLGVAADPLSRRVFDGNHWMVVGLAAACAGYAVMSLPRGTFAGRSELRRYAATIGGEGLGRLLPCLGLAVAGVHLASAYGIGVGIGPLLAAVACLPWVRLGPAGGQVAWRGLLAAVGWLAASNLLSLGMANLGPVVVNALLTDDPGRAGVFAFAFVLARIPQFLFTSAQTVLLPALSRAAATGDHRLLRQGVRQAAYLVSGLGALGVLGTAALGGFVLRMIFGDAHGIGALDLALLALSAVFGMAVAVLQSALLALARHRAVTAGYAVGMVSFLACFLLPLEPVAAGLTAQLVSAVVTVGFMYAVFRRAAAD</sequence>
<feature type="transmembrane region" description="Helical" evidence="6">
    <location>
        <begin position="21"/>
        <end position="43"/>
    </location>
</feature>
<feature type="transmembrane region" description="Helical" evidence="6">
    <location>
        <begin position="191"/>
        <end position="210"/>
    </location>
</feature>
<feature type="transmembrane region" description="Helical" evidence="6">
    <location>
        <begin position="222"/>
        <end position="240"/>
    </location>
</feature>
<gene>
    <name evidence="7" type="ORF">ACFOZ4_40595</name>
</gene>
<name>A0ABV8M321_9ACTN</name>
<dbReference type="PANTHER" id="PTHR30250">
    <property type="entry name" value="PST FAMILY PREDICTED COLANIC ACID TRANSPORTER"/>
    <property type="match status" value="1"/>
</dbReference>
<evidence type="ECO:0000256" key="2">
    <source>
        <dbReference type="ARBA" id="ARBA00022475"/>
    </source>
</evidence>
<feature type="transmembrane region" description="Helical" evidence="6">
    <location>
        <begin position="371"/>
        <end position="391"/>
    </location>
</feature>
<accession>A0ABV8M321</accession>
<dbReference type="InterPro" id="IPR050833">
    <property type="entry name" value="Poly_Biosynth_Transport"/>
</dbReference>
<dbReference type="RefSeq" id="WP_253762123.1">
    <property type="nucleotide sequence ID" value="NZ_JAMZDZ010000001.1"/>
</dbReference>
<evidence type="ECO:0000256" key="4">
    <source>
        <dbReference type="ARBA" id="ARBA00022989"/>
    </source>
</evidence>
<keyword evidence="8" id="KW-1185">Reference proteome</keyword>
<comment type="subcellular location">
    <subcellularLocation>
        <location evidence="1">Cell membrane</location>
        <topology evidence="1">Multi-pass membrane protein</topology>
    </subcellularLocation>
</comment>
<evidence type="ECO:0000313" key="8">
    <source>
        <dbReference type="Proteomes" id="UP001595816"/>
    </source>
</evidence>
<dbReference type="Proteomes" id="UP001595816">
    <property type="component" value="Unassembled WGS sequence"/>
</dbReference>
<proteinExistence type="predicted"/>
<organism evidence="7 8">
    <name type="scientific">Hamadaea flava</name>
    <dbReference type="NCBI Taxonomy" id="1742688"/>
    <lineage>
        <taxon>Bacteria</taxon>
        <taxon>Bacillati</taxon>
        <taxon>Actinomycetota</taxon>
        <taxon>Actinomycetes</taxon>
        <taxon>Micromonosporales</taxon>
        <taxon>Micromonosporaceae</taxon>
        <taxon>Hamadaea</taxon>
    </lineage>
</organism>
<evidence type="ECO:0000256" key="6">
    <source>
        <dbReference type="SAM" id="Phobius"/>
    </source>
</evidence>